<evidence type="ECO:0000313" key="4">
    <source>
        <dbReference type="Proteomes" id="UP001488805"/>
    </source>
</evidence>
<evidence type="ECO:0000256" key="2">
    <source>
        <dbReference type="SAM" id="SignalP"/>
    </source>
</evidence>
<reference evidence="3 4" key="1">
    <citation type="journal article" date="2024" name="Genome Biol. Evol.">
        <title>Chromosome-level genome assembly of the viviparous eelpout Zoarces viviparus.</title>
        <authorList>
            <person name="Fuhrmann N."/>
            <person name="Brasseur M.V."/>
            <person name="Bakowski C.E."/>
            <person name="Podsiadlowski L."/>
            <person name="Prost S."/>
            <person name="Krehenwinkel H."/>
            <person name="Mayer C."/>
        </authorList>
    </citation>
    <scope>NUCLEOTIDE SEQUENCE [LARGE SCALE GENOMIC DNA]</scope>
    <source>
        <strain evidence="3">NO-MEL_2022_Ind0_liver</strain>
    </source>
</reference>
<protein>
    <submittedName>
        <fullName evidence="3">Uncharacterized protein</fullName>
    </submittedName>
</protein>
<feature type="compositionally biased region" description="Basic and acidic residues" evidence="1">
    <location>
        <begin position="56"/>
        <end position="70"/>
    </location>
</feature>
<dbReference type="EMBL" id="JBCEZU010000434">
    <property type="protein sequence ID" value="KAK9519750.1"/>
    <property type="molecule type" value="Genomic_DNA"/>
</dbReference>
<accession>A0AAW1ED43</accession>
<dbReference type="AlphaFoldDB" id="A0AAW1ED43"/>
<dbReference type="Proteomes" id="UP001488805">
    <property type="component" value="Unassembled WGS sequence"/>
</dbReference>
<proteinExistence type="predicted"/>
<comment type="caution">
    <text evidence="3">The sequence shown here is derived from an EMBL/GenBank/DDBJ whole genome shotgun (WGS) entry which is preliminary data.</text>
</comment>
<gene>
    <name evidence="3" type="ORF">VZT92_022459</name>
</gene>
<organism evidence="3 4">
    <name type="scientific">Zoarces viviparus</name>
    <name type="common">Viviparous eelpout</name>
    <name type="synonym">Blennius viviparus</name>
    <dbReference type="NCBI Taxonomy" id="48416"/>
    <lineage>
        <taxon>Eukaryota</taxon>
        <taxon>Metazoa</taxon>
        <taxon>Chordata</taxon>
        <taxon>Craniata</taxon>
        <taxon>Vertebrata</taxon>
        <taxon>Euteleostomi</taxon>
        <taxon>Actinopterygii</taxon>
        <taxon>Neopterygii</taxon>
        <taxon>Teleostei</taxon>
        <taxon>Neoteleostei</taxon>
        <taxon>Acanthomorphata</taxon>
        <taxon>Eupercaria</taxon>
        <taxon>Perciformes</taxon>
        <taxon>Cottioidei</taxon>
        <taxon>Zoarcales</taxon>
        <taxon>Zoarcidae</taxon>
        <taxon>Zoarcinae</taxon>
        <taxon>Zoarces</taxon>
    </lineage>
</organism>
<feature type="signal peptide" evidence="2">
    <location>
        <begin position="1"/>
        <end position="17"/>
    </location>
</feature>
<evidence type="ECO:0000313" key="3">
    <source>
        <dbReference type="EMBL" id="KAK9519750.1"/>
    </source>
</evidence>
<evidence type="ECO:0000256" key="1">
    <source>
        <dbReference type="SAM" id="MobiDB-lite"/>
    </source>
</evidence>
<feature type="region of interest" description="Disordered" evidence="1">
    <location>
        <begin position="56"/>
        <end position="88"/>
    </location>
</feature>
<sequence>MHLLPLLLLVRLSRSPGNPDHITCILAQKNTSGANSIPRLVVKIIGSKEVKQFIKEPQEDSGEMSEREENPPVDIFNDDFQKPPGKTR</sequence>
<feature type="chain" id="PRO_5044002071" evidence="2">
    <location>
        <begin position="18"/>
        <end position="88"/>
    </location>
</feature>
<keyword evidence="2" id="KW-0732">Signal</keyword>
<keyword evidence="4" id="KW-1185">Reference proteome</keyword>
<name>A0AAW1ED43_ZOAVI</name>